<evidence type="ECO:0000313" key="3">
    <source>
        <dbReference type="Proteomes" id="UP000507470"/>
    </source>
</evidence>
<organism evidence="2 3">
    <name type="scientific">Mytilus coruscus</name>
    <name type="common">Sea mussel</name>
    <dbReference type="NCBI Taxonomy" id="42192"/>
    <lineage>
        <taxon>Eukaryota</taxon>
        <taxon>Metazoa</taxon>
        <taxon>Spiralia</taxon>
        <taxon>Lophotrochozoa</taxon>
        <taxon>Mollusca</taxon>
        <taxon>Bivalvia</taxon>
        <taxon>Autobranchia</taxon>
        <taxon>Pteriomorphia</taxon>
        <taxon>Mytilida</taxon>
        <taxon>Mytiloidea</taxon>
        <taxon>Mytilidae</taxon>
        <taxon>Mytilinae</taxon>
        <taxon>Mytilus</taxon>
    </lineage>
</organism>
<evidence type="ECO:0000256" key="1">
    <source>
        <dbReference type="SAM" id="MobiDB-lite"/>
    </source>
</evidence>
<name>A0A6J7ZU98_MYTCO</name>
<dbReference type="EMBL" id="CACVKT020000060">
    <property type="protein sequence ID" value="CAC5355558.1"/>
    <property type="molecule type" value="Genomic_DNA"/>
</dbReference>
<evidence type="ECO:0000313" key="2">
    <source>
        <dbReference type="EMBL" id="CAC5355558.1"/>
    </source>
</evidence>
<protein>
    <submittedName>
        <fullName evidence="2">LMO7</fullName>
    </submittedName>
</protein>
<dbReference type="PANTHER" id="PTHR15551:SF3">
    <property type="entry name" value="LIM AND CALPONIN HOMOLOGY DOMAINS-CONTAINING PROTEIN 1"/>
    <property type="match status" value="1"/>
</dbReference>
<gene>
    <name evidence="2" type="ORF">MCOR_222</name>
</gene>
<accession>A0A6J7ZU98</accession>
<feature type="compositionally biased region" description="Polar residues" evidence="1">
    <location>
        <begin position="187"/>
        <end position="196"/>
    </location>
</feature>
<keyword evidence="3" id="KW-1185">Reference proteome</keyword>
<feature type="region of interest" description="Disordered" evidence="1">
    <location>
        <begin position="228"/>
        <end position="259"/>
    </location>
</feature>
<dbReference type="Proteomes" id="UP000507470">
    <property type="component" value="Unassembled WGS sequence"/>
</dbReference>
<dbReference type="GO" id="GO:0001725">
    <property type="term" value="C:stress fiber"/>
    <property type="evidence" value="ECO:0007669"/>
    <property type="project" value="TreeGrafter"/>
</dbReference>
<sequence>MMTWSATSVTVPQNMRSYEVKQFSAKSQKQIESDSSSKFNIGKYQTKTNACTTKARTSPNISSPTPPSSPKSHAEQVVAVSGKQLCSHCSEELSRLTIINAHIEFGISDNSSGTFAGFWSSHGDRVSGLYYHVQCFLDVCVCHSTLGNGVQGLLRVRVNKLHCRNCYSNDEAGLKFSKNDRHGQPPRSLSPQNTRSYEVKQFSAKSQNKLIQTLPAFFIIGNIKSKAMPPEPTKPGRNSHSNFSTRTSSNNSSPVSPSSLKSHAEHVVAVSGFRAAMVIESLGLNYHAQCFTYCVCHSILGNGVQGADLDLNLAKFDRKQHITMTTAFEYDKSYLYTIGHNQHRFIKMFLPRVSSSYRIIPVDK</sequence>
<reference evidence="2 3" key="1">
    <citation type="submission" date="2020-06" db="EMBL/GenBank/DDBJ databases">
        <authorList>
            <person name="Li R."/>
            <person name="Bekaert M."/>
        </authorList>
    </citation>
    <scope>NUCLEOTIDE SEQUENCE [LARGE SCALE GENOMIC DNA]</scope>
    <source>
        <strain evidence="3">wild</strain>
    </source>
</reference>
<feature type="compositionally biased region" description="Low complexity" evidence="1">
    <location>
        <begin position="238"/>
        <end position="259"/>
    </location>
</feature>
<dbReference type="GO" id="GO:0051496">
    <property type="term" value="P:positive regulation of stress fiber assembly"/>
    <property type="evidence" value="ECO:0007669"/>
    <property type="project" value="TreeGrafter"/>
</dbReference>
<dbReference type="Gene3D" id="2.10.110.10">
    <property type="entry name" value="Cysteine Rich Protein"/>
    <property type="match status" value="1"/>
</dbReference>
<proteinExistence type="predicted"/>
<dbReference type="AlphaFoldDB" id="A0A6J7ZU98"/>
<dbReference type="PANTHER" id="PTHR15551">
    <property type="entry name" value="LIM DOMAIN ONLY 7"/>
    <property type="match status" value="1"/>
</dbReference>
<dbReference type="GO" id="GO:0032034">
    <property type="term" value="F:myosin II head/neck binding"/>
    <property type="evidence" value="ECO:0007669"/>
    <property type="project" value="TreeGrafter"/>
</dbReference>
<feature type="region of interest" description="Disordered" evidence="1">
    <location>
        <begin position="174"/>
        <end position="196"/>
    </location>
</feature>
<dbReference type="OrthoDB" id="15627at2759"/>
<dbReference type="GO" id="GO:0051893">
    <property type="term" value="P:regulation of focal adhesion assembly"/>
    <property type="evidence" value="ECO:0007669"/>
    <property type="project" value="TreeGrafter"/>
</dbReference>
<feature type="region of interest" description="Disordered" evidence="1">
    <location>
        <begin position="53"/>
        <end position="72"/>
    </location>
</feature>